<keyword evidence="3" id="KW-0597">Phosphoprotein</keyword>
<dbReference type="PANTHER" id="PTHR10075:SF103">
    <property type="entry name" value="ROUNDABOUT HOMOLOG 4"/>
    <property type="match status" value="1"/>
</dbReference>
<dbReference type="HOGENOM" id="CLU_058057_1_0_1"/>
<gene>
    <name evidence="21" type="primary">20215117</name>
    <name evidence="20" type="ORF">HELRODRAFT_75167</name>
</gene>
<keyword evidence="11 18" id="KW-1133">Transmembrane helix</keyword>
<dbReference type="KEGG" id="hro:HELRODRAFT_75167"/>
<protein>
    <recommendedName>
        <fullName evidence="2">receptor protein-tyrosine kinase</fullName>
        <ecNumber evidence="2">2.7.10.1</ecNumber>
    </recommendedName>
</protein>
<keyword evidence="10" id="KW-0067">ATP-binding</keyword>
<dbReference type="Gene3D" id="2.60.40.10">
    <property type="entry name" value="Immunoglobulins"/>
    <property type="match status" value="2"/>
</dbReference>
<feature type="transmembrane region" description="Helical" evidence="18">
    <location>
        <begin position="36"/>
        <end position="55"/>
    </location>
</feature>
<evidence type="ECO:0000256" key="11">
    <source>
        <dbReference type="ARBA" id="ARBA00022989"/>
    </source>
</evidence>
<dbReference type="GeneID" id="20215117"/>
<evidence type="ECO:0000313" key="20">
    <source>
        <dbReference type="EMBL" id="ESO07890.1"/>
    </source>
</evidence>
<dbReference type="CTD" id="20215117"/>
<evidence type="ECO:0000256" key="7">
    <source>
        <dbReference type="ARBA" id="ARBA00022737"/>
    </source>
</evidence>
<dbReference type="InterPro" id="IPR013098">
    <property type="entry name" value="Ig_I-set"/>
</dbReference>
<evidence type="ECO:0000256" key="4">
    <source>
        <dbReference type="ARBA" id="ARBA00022679"/>
    </source>
</evidence>
<dbReference type="EnsemblMetazoa" id="HelroT75167">
    <property type="protein sequence ID" value="HelroP75167"/>
    <property type="gene ID" value="HelroG75167"/>
</dbReference>
<dbReference type="PROSITE" id="PS50835">
    <property type="entry name" value="IG_LIKE"/>
    <property type="match status" value="2"/>
</dbReference>
<dbReference type="InterPro" id="IPR036179">
    <property type="entry name" value="Ig-like_dom_sf"/>
</dbReference>
<evidence type="ECO:0000256" key="6">
    <source>
        <dbReference type="ARBA" id="ARBA00022729"/>
    </source>
</evidence>
<evidence type="ECO:0000256" key="13">
    <source>
        <dbReference type="ARBA" id="ARBA00023137"/>
    </source>
</evidence>
<dbReference type="InterPro" id="IPR003599">
    <property type="entry name" value="Ig_sub"/>
</dbReference>
<evidence type="ECO:0000256" key="17">
    <source>
        <dbReference type="ARBA" id="ARBA00023319"/>
    </source>
</evidence>
<keyword evidence="22" id="KW-1185">Reference proteome</keyword>
<evidence type="ECO:0000256" key="15">
    <source>
        <dbReference type="ARBA" id="ARBA00023170"/>
    </source>
</evidence>
<keyword evidence="4" id="KW-0808">Transferase</keyword>
<dbReference type="GO" id="GO:0005524">
    <property type="term" value="F:ATP binding"/>
    <property type="evidence" value="ECO:0007669"/>
    <property type="project" value="UniProtKB-KW"/>
</dbReference>
<evidence type="ECO:0000313" key="21">
    <source>
        <dbReference type="EnsemblMetazoa" id="HelroP75167"/>
    </source>
</evidence>
<evidence type="ECO:0000256" key="10">
    <source>
        <dbReference type="ARBA" id="ARBA00022840"/>
    </source>
</evidence>
<evidence type="ECO:0000256" key="5">
    <source>
        <dbReference type="ARBA" id="ARBA00022692"/>
    </source>
</evidence>
<dbReference type="eggNOG" id="KOG0200">
    <property type="taxonomic scope" value="Eukaryota"/>
</dbReference>
<dbReference type="GO" id="GO:0004714">
    <property type="term" value="F:transmembrane receptor protein tyrosine kinase activity"/>
    <property type="evidence" value="ECO:0007669"/>
    <property type="project" value="UniProtKB-EC"/>
</dbReference>
<evidence type="ECO:0000256" key="12">
    <source>
        <dbReference type="ARBA" id="ARBA00023136"/>
    </source>
</evidence>
<keyword evidence="14" id="KW-1015">Disulfide bond</keyword>
<dbReference type="SMART" id="SM00408">
    <property type="entry name" value="IGc2"/>
    <property type="match status" value="2"/>
</dbReference>
<evidence type="ECO:0000256" key="16">
    <source>
        <dbReference type="ARBA" id="ARBA00023180"/>
    </source>
</evidence>
<evidence type="ECO:0000256" key="18">
    <source>
        <dbReference type="SAM" id="Phobius"/>
    </source>
</evidence>
<evidence type="ECO:0000259" key="19">
    <source>
        <dbReference type="PROSITE" id="PS50835"/>
    </source>
</evidence>
<dbReference type="PANTHER" id="PTHR10075">
    <property type="entry name" value="BASIGIN RELATED"/>
    <property type="match status" value="1"/>
</dbReference>
<dbReference type="InParanoid" id="T1G219"/>
<evidence type="ECO:0000313" key="22">
    <source>
        <dbReference type="Proteomes" id="UP000015101"/>
    </source>
</evidence>
<keyword evidence="12 18" id="KW-0472">Membrane</keyword>
<keyword evidence="17" id="KW-0393">Immunoglobulin domain</keyword>
<dbReference type="AlphaFoldDB" id="T1G219"/>
<keyword evidence="6" id="KW-0732">Signal</keyword>
<evidence type="ECO:0000256" key="1">
    <source>
        <dbReference type="ARBA" id="ARBA00004167"/>
    </source>
</evidence>
<name>T1G219_HELRO</name>
<dbReference type="Pfam" id="PF13927">
    <property type="entry name" value="Ig_3"/>
    <property type="match status" value="1"/>
</dbReference>
<dbReference type="GO" id="GO:0016020">
    <property type="term" value="C:membrane"/>
    <property type="evidence" value="ECO:0007669"/>
    <property type="project" value="UniProtKB-SubCell"/>
</dbReference>
<dbReference type="InterPro" id="IPR003598">
    <property type="entry name" value="Ig_sub2"/>
</dbReference>
<dbReference type="EC" id="2.7.10.1" evidence="2"/>
<evidence type="ECO:0000256" key="9">
    <source>
        <dbReference type="ARBA" id="ARBA00022777"/>
    </source>
</evidence>
<dbReference type="SMART" id="SM00409">
    <property type="entry name" value="IG"/>
    <property type="match status" value="2"/>
</dbReference>
<dbReference type="RefSeq" id="XP_009013679.1">
    <property type="nucleotide sequence ID" value="XM_009015431.1"/>
</dbReference>
<reference evidence="20 22" key="2">
    <citation type="journal article" date="2013" name="Nature">
        <title>Insights into bilaterian evolution from three spiralian genomes.</title>
        <authorList>
            <person name="Simakov O."/>
            <person name="Marletaz F."/>
            <person name="Cho S.J."/>
            <person name="Edsinger-Gonzales E."/>
            <person name="Havlak P."/>
            <person name="Hellsten U."/>
            <person name="Kuo D.H."/>
            <person name="Larsson T."/>
            <person name="Lv J."/>
            <person name="Arendt D."/>
            <person name="Savage R."/>
            <person name="Osoegawa K."/>
            <person name="de Jong P."/>
            <person name="Grimwood J."/>
            <person name="Chapman J.A."/>
            <person name="Shapiro H."/>
            <person name="Aerts A."/>
            <person name="Otillar R.P."/>
            <person name="Terry A.Y."/>
            <person name="Boore J.L."/>
            <person name="Grigoriev I.V."/>
            <person name="Lindberg D.R."/>
            <person name="Seaver E.C."/>
            <person name="Weisblat D.A."/>
            <person name="Putnam N.H."/>
            <person name="Rokhsar D.S."/>
        </authorList>
    </citation>
    <scope>NUCLEOTIDE SEQUENCE</scope>
</reference>
<dbReference type="InterPro" id="IPR007110">
    <property type="entry name" value="Ig-like_dom"/>
</dbReference>
<keyword evidence="5 18" id="KW-0812">Transmembrane</keyword>
<evidence type="ECO:0000256" key="2">
    <source>
        <dbReference type="ARBA" id="ARBA00011902"/>
    </source>
</evidence>
<keyword evidence="13" id="KW-0829">Tyrosine-protein kinase</keyword>
<keyword evidence="16" id="KW-0325">Glycoprotein</keyword>
<keyword evidence="7" id="KW-0677">Repeat</keyword>
<dbReference type="InterPro" id="IPR013783">
    <property type="entry name" value="Ig-like_fold"/>
</dbReference>
<evidence type="ECO:0000256" key="14">
    <source>
        <dbReference type="ARBA" id="ARBA00023157"/>
    </source>
</evidence>
<keyword evidence="15" id="KW-0675">Receptor</keyword>
<dbReference type="STRING" id="6412.T1G219"/>
<organism evidence="21 22">
    <name type="scientific">Helobdella robusta</name>
    <name type="common">Californian leech</name>
    <dbReference type="NCBI Taxonomy" id="6412"/>
    <lineage>
        <taxon>Eukaryota</taxon>
        <taxon>Metazoa</taxon>
        <taxon>Spiralia</taxon>
        <taxon>Lophotrochozoa</taxon>
        <taxon>Annelida</taxon>
        <taxon>Clitellata</taxon>
        <taxon>Hirudinea</taxon>
        <taxon>Rhynchobdellida</taxon>
        <taxon>Glossiphoniidae</taxon>
        <taxon>Helobdella</taxon>
    </lineage>
</organism>
<dbReference type="SUPFAM" id="SSF48726">
    <property type="entry name" value="Immunoglobulin"/>
    <property type="match status" value="2"/>
</dbReference>
<feature type="domain" description="Ig-like" evidence="19">
    <location>
        <begin position="10"/>
        <end position="79"/>
    </location>
</feature>
<accession>T1G219</accession>
<dbReference type="EMBL" id="KB096134">
    <property type="protein sequence ID" value="ESO07890.1"/>
    <property type="molecule type" value="Genomic_DNA"/>
</dbReference>
<keyword evidence="8" id="KW-0547">Nucleotide-binding</keyword>
<proteinExistence type="predicted"/>
<dbReference type="FunFam" id="2.60.40.10:FF:000020">
    <property type="entry name" value="Fibroblast growth factor receptor"/>
    <property type="match status" value="1"/>
</dbReference>
<reference evidence="22" key="1">
    <citation type="submission" date="2012-12" db="EMBL/GenBank/DDBJ databases">
        <authorList>
            <person name="Hellsten U."/>
            <person name="Grimwood J."/>
            <person name="Chapman J.A."/>
            <person name="Shapiro H."/>
            <person name="Aerts A."/>
            <person name="Otillar R.P."/>
            <person name="Terry A.Y."/>
            <person name="Boore J.L."/>
            <person name="Simakov O."/>
            <person name="Marletaz F."/>
            <person name="Cho S.-J."/>
            <person name="Edsinger-Gonzales E."/>
            <person name="Havlak P."/>
            <person name="Kuo D.-H."/>
            <person name="Larsson T."/>
            <person name="Lv J."/>
            <person name="Arendt D."/>
            <person name="Savage R."/>
            <person name="Osoegawa K."/>
            <person name="de Jong P."/>
            <person name="Lindberg D.R."/>
            <person name="Seaver E.C."/>
            <person name="Weisblat D.A."/>
            <person name="Putnam N.H."/>
            <person name="Grigoriev I.V."/>
            <person name="Rokhsar D.S."/>
        </authorList>
    </citation>
    <scope>NUCLEOTIDE SEQUENCE</scope>
</reference>
<evidence type="ECO:0000256" key="8">
    <source>
        <dbReference type="ARBA" id="ARBA00022741"/>
    </source>
</evidence>
<dbReference type="Pfam" id="PF07679">
    <property type="entry name" value="I-set"/>
    <property type="match status" value="1"/>
</dbReference>
<evidence type="ECO:0000256" key="3">
    <source>
        <dbReference type="ARBA" id="ARBA00022553"/>
    </source>
</evidence>
<sequence>MGPLEINILGGSYTFLCTASGYPKPTIKWFKGNQPFNPNVTIIIIIVVIIIIIPITDDGNYTCVVSNEFGSIQSWKTLDVIIRYNSPPIILKGPRNTTVQVGSNVTLPCDVLSDGVVHVRWLKHIIVGSDNVSVAGAGAANSGSGSGDKMDVGLHIFNITPNDTAMYTCEAHNPLGTTSSFGFLTVIRMTNFYLFS</sequence>
<dbReference type="EMBL" id="AMQM01003317">
    <property type="status" value="NOT_ANNOTATED_CDS"/>
    <property type="molecule type" value="Genomic_DNA"/>
</dbReference>
<dbReference type="OrthoDB" id="5984265at2759"/>
<keyword evidence="9" id="KW-0418">Kinase</keyword>
<comment type="subcellular location">
    <subcellularLocation>
        <location evidence="1">Membrane</location>
        <topology evidence="1">Single-pass membrane protein</topology>
    </subcellularLocation>
</comment>
<feature type="domain" description="Ig-like" evidence="19">
    <location>
        <begin position="87"/>
        <end position="185"/>
    </location>
</feature>
<reference evidence="21" key="3">
    <citation type="submission" date="2015-06" db="UniProtKB">
        <authorList>
            <consortium name="EnsemblMetazoa"/>
        </authorList>
    </citation>
    <scope>IDENTIFICATION</scope>
</reference>
<dbReference type="Proteomes" id="UP000015101">
    <property type="component" value="Unassembled WGS sequence"/>
</dbReference>